<accession>A0A963YWV6</accession>
<sequence length="365" mass="39118">MLSDLPIRAVSARAFTVPTDAPEADGTFAWEKTTLVFVEVHAGGKTGIGYTYADACLVKLIDSVLAAAITGRDVLAIGAAWLAMQRAVRNLGRSGLASCAISAIDVALWDLKAKLLDLPLARLLGSVRQSVPIYGSGGFTTYSDSQIQDQLAGWVERDGCRAVKMKIGTHPDQDPHRVDVARRAIGTAALFVDANGALSARQACYFGKQFAETADIRWFEEPVSSDDLPGLRFVRDHSPAGIDIAAGEYVYTQDDARLMLASGAVDVQQADVTRCGGITGFLAIGNLCDAHHVDLSGHCAPAVHLHAACAAPRFRHLEWFHDHVRIERMFFDGAPQPVAGTIRPDLSRPGLGLTLKAADAERYAV</sequence>
<keyword evidence="2" id="KW-0479">Metal-binding</keyword>
<dbReference type="SUPFAM" id="SSF54826">
    <property type="entry name" value="Enolase N-terminal domain-like"/>
    <property type="match status" value="1"/>
</dbReference>
<dbReference type="InterPro" id="IPR029065">
    <property type="entry name" value="Enolase_C-like"/>
</dbReference>
<reference evidence="5" key="1">
    <citation type="journal article" date="2021" name="Microorganisms">
        <title>Acidisoma silvae sp. nov. and Acidisomacellulosilytica sp. nov., Two Acidophilic Bacteria Isolated from Decaying Wood, Hydrolyzing Cellulose and Producing Poly-3-hydroxybutyrate.</title>
        <authorList>
            <person name="Mieszkin S."/>
            <person name="Pouder E."/>
            <person name="Uroz S."/>
            <person name="Simon-Colin C."/>
            <person name="Alain K."/>
        </authorList>
    </citation>
    <scope>NUCLEOTIDE SEQUENCE</scope>
    <source>
        <strain evidence="5">HW T2.11</strain>
    </source>
</reference>
<organism evidence="5 6">
    <name type="scientific">Acidisoma silvae</name>
    <dbReference type="NCBI Taxonomy" id="2802396"/>
    <lineage>
        <taxon>Bacteria</taxon>
        <taxon>Pseudomonadati</taxon>
        <taxon>Pseudomonadota</taxon>
        <taxon>Alphaproteobacteria</taxon>
        <taxon>Acetobacterales</taxon>
        <taxon>Acidocellaceae</taxon>
        <taxon>Acidisoma</taxon>
    </lineage>
</organism>
<dbReference type="GO" id="GO:0000287">
    <property type="term" value="F:magnesium ion binding"/>
    <property type="evidence" value="ECO:0007669"/>
    <property type="project" value="TreeGrafter"/>
</dbReference>
<keyword evidence="3" id="KW-0460">Magnesium</keyword>
<dbReference type="Gene3D" id="3.20.20.120">
    <property type="entry name" value="Enolase-like C-terminal domain"/>
    <property type="match status" value="1"/>
</dbReference>
<reference evidence="5" key="2">
    <citation type="submission" date="2021-01" db="EMBL/GenBank/DDBJ databases">
        <authorList>
            <person name="Mieszkin S."/>
            <person name="Pouder E."/>
            <person name="Alain K."/>
        </authorList>
    </citation>
    <scope>NUCLEOTIDE SEQUENCE</scope>
    <source>
        <strain evidence="5">HW T2.11</strain>
    </source>
</reference>
<evidence type="ECO:0000259" key="4">
    <source>
        <dbReference type="SMART" id="SM00922"/>
    </source>
</evidence>
<dbReference type="InterPro" id="IPR046945">
    <property type="entry name" value="RHMD-like"/>
</dbReference>
<dbReference type="EMBL" id="JAESVB010000030">
    <property type="protein sequence ID" value="MCB8878334.1"/>
    <property type="molecule type" value="Genomic_DNA"/>
</dbReference>
<dbReference type="CDD" id="cd03328">
    <property type="entry name" value="MR_like_3"/>
    <property type="match status" value="1"/>
</dbReference>
<dbReference type="GO" id="GO:0016836">
    <property type="term" value="F:hydro-lyase activity"/>
    <property type="evidence" value="ECO:0007669"/>
    <property type="project" value="TreeGrafter"/>
</dbReference>
<evidence type="ECO:0000313" key="6">
    <source>
        <dbReference type="Proteomes" id="UP000708298"/>
    </source>
</evidence>
<dbReference type="RefSeq" id="WP_227323979.1">
    <property type="nucleotide sequence ID" value="NZ_JAESVB010000030.1"/>
</dbReference>
<dbReference type="InterPro" id="IPR013341">
    <property type="entry name" value="Mandelate_racemase_N_dom"/>
</dbReference>
<evidence type="ECO:0000256" key="3">
    <source>
        <dbReference type="ARBA" id="ARBA00022842"/>
    </source>
</evidence>
<dbReference type="InterPro" id="IPR036849">
    <property type="entry name" value="Enolase-like_C_sf"/>
</dbReference>
<comment type="caution">
    <text evidence="5">The sequence shown here is derived from an EMBL/GenBank/DDBJ whole genome shotgun (WGS) entry which is preliminary data.</text>
</comment>
<dbReference type="GO" id="GO:0016052">
    <property type="term" value="P:carbohydrate catabolic process"/>
    <property type="evidence" value="ECO:0007669"/>
    <property type="project" value="TreeGrafter"/>
</dbReference>
<keyword evidence="6" id="KW-1185">Reference proteome</keyword>
<name>A0A963YWV6_9PROT</name>
<dbReference type="PANTHER" id="PTHR13794:SF58">
    <property type="entry name" value="MITOCHONDRIAL ENOLASE SUPERFAMILY MEMBER 1"/>
    <property type="match status" value="1"/>
</dbReference>
<gene>
    <name evidence="5" type="ORF">ASILVAE211_24370</name>
</gene>
<dbReference type="InterPro" id="IPR018110">
    <property type="entry name" value="Mandel_Rmase/mucon_lact_enz_CS"/>
</dbReference>
<evidence type="ECO:0000256" key="1">
    <source>
        <dbReference type="ARBA" id="ARBA00001946"/>
    </source>
</evidence>
<dbReference type="InterPro" id="IPR013342">
    <property type="entry name" value="Mandelate_racemase_C"/>
</dbReference>
<dbReference type="PROSITE" id="PS00908">
    <property type="entry name" value="MR_MLE_1"/>
    <property type="match status" value="1"/>
</dbReference>
<evidence type="ECO:0000256" key="2">
    <source>
        <dbReference type="ARBA" id="ARBA00022723"/>
    </source>
</evidence>
<dbReference type="InterPro" id="IPR029017">
    <property type="entry name" value="Enolase-like_N"/>
</dbReference>
<dbReference type="PANTHER" id="PTHR13794">
    <property type="entry name" value="ENOLASE SUPERFAMILY, MANDELATE RACEMASE"/>
    <property type="match status" value="1"/>
</dbReference>
<dbReference type="SUPFAM" id="SSF51604">
    <property type="entry name" value="Enolase C-terminal domain-like"/>
    <property type="match status" value="1"/>
</dbReference>
<dbReference type="SFLD" id="SFLDS00001">
    <property type="entry name" value="Enolase"/>
    <property type="match status" value="1"/>
</dbReference>
<comment type="cofactor">
    <cofactor evidence="1">
        <name>Mg(2+)</name>
        <dbReference type="ChEBI" id="CHEBI:18420"/>
    </cofactor>
</comment>
<dbReference type="Pfam" id="PF13378">
    <property type="entry name" value="MR_MLE_C"/>
    <property type="match status" value="1"/>
</dbReference>
<dbReference type="SFLD" id="SFLDG00179">
    <property type="entry name" value="mandelate_racemase"/>
    <property type="match status" value="1"/>
</dbReference>
<evidence type="ECO:0000313" key="5">
    <source>
        <dbReference type="EMBL" id="MCB8878334.1"/>
    </source>
</evidence>
<dbReference type="Proteomes" id="UP000708298">
    <property type="component" value="Unassembled WGS sequence"/>
</dbReference>
<dbReference type="AlphaFoldDB" id="A0A963YWV6"/>
<proteinExistence type="predicted"/>
<protein>
    <submittedName>
        <fullName evidence="5">Mandelate racemase</fullName>
    </submittedName>
</protein>
<dbReference type="Gene3D" id="3.30.390.10">
    <property type="entry name" value="Enolase-like, N-terminal domain"/>
    <property type="match status" value="1"/>
</dbReference>
<dbReference type="SMART" id="SM00922">
    <property type="entry name" value="MR_MLE"/>
    <property type="match status" value="1"/>
</dbReference>
<dbReference type="GO" id="GO:0009063">
    <property type="term" value="P:amino acid catabolic process"/>
    <property type="evidence" value="ECO:0007669"/>
    <property type="project" value="InterPro"/>
</dbReference>
<feature type="domain" description="Mandelate racemase/muconate lactonizing enzyme C-terminal" evidence="4">
    <location>
        <begin position="144"/>
        <end position="241"/>
    </location>
</feature>
<dbReference type="Pfam" id="PF02746">
    <property type="entry name" value="MR_MLE_N"/>
    <property type="match status" value="1"/>
</dbReference>